<evidence type="ECO:0000313" key="2">
    <source>
        <dbReference type="EMBL" id="MDQ0585680.1"/>
    </source>
</evidence>
<sequence length="116" mass="12539">MSDTQRLWNDYAACWSADPADRLAALGAVAVDGVAYRDPGAEVGSLTELAAYMTGFAAAFPGHRFRIDEVLEHHDRSLARWTQLGEQGETASTGISTARHQEDGRLADITGFFLPA</sequence>
<dbReference type="EMBL" id="JAUSWV010000002">
    <property type="protein sequence ID" value="MDQ0585680.1"/>
    <property type="molecule type" value="Genomic_DNA"/>
</dbReference>
<accession>A0ABU0P2Q5</accession>
<dbReference type="InterPro" id="IPR032710">
    <property type="entry name" value="NTF2-like_dom_sf"/>
</dbReference>
<evidence type="ECO:0000313" key="3">
    <source>
        <dbReference type="Proteomes" id="UP001230654"/>
    </source>
</evidence>
<proteinExistence type="predicted"/>
<comment type="caution">
    <text evidence="2">The sequence shown here is derived from an EMBL/GenBank/DDBJ whole genome shotgun (WGS) entry which is preliminary data.</text>
</comment>
<dbReference type="SUPFAM" id="SSF54427">
    <property type="entry name" value="NTF2-like"/>
    <property type="match status" value="1"/>
</dbReference>
<organism evidence="2 3">
    <name type="scientific">Streptomyces rishiriensis</name>
    <dbReference type="NCBI Taxonomy" id="68264"/>
    <lineage>
        <taxon>Bacteria</taxon>
        <taxon>Bacillati</taxon>
        <taxon>Actinomycetota</taxon>
        <taxon>Actinomycetes</taxon>
        <taxon>Kitasatosporales</taxon>
        <taxon>Streptomycetaceae</taxon>
        <taxon>Streptomyces</taxon>
    </lineage>
</organism>
<dbReference type="Gene3D" id="3.10.450.50">
    <property type="match status" value="1"/>
</dbReference>
<dbReference type="InterPro" id="IPR037401">
    <property type="entry name" value="SnoaL-like"/>
</dbReference>
<dbReference type="Proteomes" id="UP001230654">
    <property type="component" value="Unassembled WGS sequence"/>
</dbReference>
<name>A0ABU0P2Q5_STRRH</name>
<feature type="domain" description="SnoaL-like" evidence="1">
    <location>
        <begin position="11"/>
        <end position="108"/>
    </location>
</feature>
<reference evidence="2 3" key="1">
    <citation type="submission" date="2023-07" db="EMBL/GenBank/DDBJ databases">
        <title>Comparative genomics of wheat-associated soil bacteria to identify genetic determinants of phenazine resistance.</title>
        <authorList>
            <person name="Mouncey N."/>
        </authorList>
    </citation>
    <scope>NUCLEOTIDE SEQUENCE [LARGE SCALE GENOMIC DNA]</scope>
    <source>
        <strain evidence="2 3">B2I6</strain>
    </source>
</reference>
<keyword evidence="3" id="KW-1185">Reference proteome</keyword>
<gene>
    <name evidence="2" type="ORF">QF030_007858</name>
</gene>
<dbReference type="RefSeq" id="WP_307167348.1">
    <property type="nucleotide sequence ID" value="NZ_JAUSWV010000002.1"/>
</dbReference>
<dbReference type="Pfam" id="PF12680">
    <property type="entry name" value="SnoaL_2"/>
    <property type="match status" value="1"/>
</dbReference>
<protein>
    <recommendedName>
        <fullName evidence="1">SnoaL-like domain-containing protein</fullName>
    </recommendedName>
</protein>
<evidence type="ECO:0000259" key="1">
    <source>
        <dbReference type="Pfam" id="PF12680"/>
    </source>
</evidence>